<organism evidence="2 3">
    <name type="scientific">Citrobacter europaeus</name>
    <dbReference type="NCBI Taxonomy" id="1914243"/>
    <lineage>
        <taxon>Bacteria</taxon>
        <taxon>Pseudomonadati</taxon>
        <taxon>Pseudomonadota</taxon>
        <taxon>Gammaproteobacteria</taxon>
        <taxon>Enterobacterales</taxon>
        <taxon>Enterobacteriaceae</taxon>
        <taxon>Citrobacter</taxon>
    </lineage>
</organism>
<proteinExistence type="predicted"/>
<accession>A0ABY0JTC2</accession>
<feature type="chain" id="PRO_5046838829" evidence="1">
    <location>
        <begin position="19"/>
        <end position="264"/>
    </location>
</feature>
<dbReference type="RefSeq" id="WP_087051453.1">
    <property type="nucleotide sequence ID" value="NZ_CP149131.1"/>
</dbReference>
<gene>
    <name evidence="2" type="ORF">BN4901_3745</name>
</gene>
<keyword evidence="1" id="KW-0732">Signal</keyword>
<sequence>MRVLVSAFFLLFAQSTNAAGTCDINAIVQHAWPEAKPAAEGKMLTKSNQVIDITGNSAQSVICRVWPAHPELTLAAIPLMAQQDNDYDHTGDLELLVLDSASLDVKQRLRLPERMNDDAIRISGLILDTARWKVATNQTAFGLRIARTGSSRVNPFSEDVLSLFVIENDQLRTILNGIVLENSTGEWDGNCEGTFNDITRTLSLTPDSHNGYVDIRVSEKSVASNANLQADAECTSKDKSSKASWTLLYNGKQYVVPKNLAPLE</sequence>
<evidence type="ECO:0000256" key="1">
    <source>
        <dbReference type="SAM" id="SignalP"/>
    </source>
</evidence>
<dbReference type="EMBL" id="FLUX01000038">
    <property type="protein sequence ID" value="SBW27138.1"/>
    <property type="molecule type" value="Genomic_DNA"/>
</dbReference>
<dbReference type="Proteomes" id="UP000195338">
    <property type="component" value="Unassembled WGS sequence"/>
</dbReference>
<evidence type="ECO:0000313" key="3">
    <source>
        <dbReference type="Proteomes" id="UP000195338"/>
    </source>
</evidence>
<comment type="caution">
    <text evidence="2">The sequence shown here is derived from an EMBL/GenBank/DDBJ whole genome shotgun (WGS) entry which is preliminary data.</text>
</comment>
<feature type="signal peptide" evidence="1">
    <location>
        <begin position="1"/>
        <end position="18"/>
    </location>
</feature>
<keyword evidence="3" id="KW-1185">Reference proteome</keyword>
<reference evidence="2 3" key="1">
    <citation type="submission" date="2016-04" db="EMBL/GenBank/DDBJ databases">
        <authorList>
            <person name="Mornico D."/>
        </authorList>
    </citation>
    <scope>NUCLEOTIDE SEQUENCE [LARGE SCALE GENOMIC DNA]</scope>
    <source>
        <strain evidence="2 3">A121</strain>
    </source>
</reference>
<evidence type="ECO:0000313" key="2">
    <source>
        <dbReference type="EMBL" id="SBW27138.1"/>
    </source>
</evidence>
<protein>
    <submittedName>
        <fullName evidence="2">ABC-type multidrug transport system, ATPase and permease components</fullName>
    </submittedName>
</protein>
<name>A0ABY0JTC2_9ENTR</name>